<dbReference type="Gene3D" id="3.40.50.720">
    <property type="entry name" value="NAD(P)-binding Rossmann-like Domain"/>
    <property type="match status" value="1"/>
</dbReference>
<dbReference type="InterPro" id="IPR000683">
    <property type="entry name" value="Gfo/Idh/MocA-like_OxRdtase_N"/>
</dbReference>
<proteinExistence type="predicted"/>
<dbReference type="Pfam" id="PF01408">
    <property type="entry name" value="GFO_IDH_MocA"/>
    <property type="match status" value="1"/>
</dbReference>
<feature type="domain" description="Gfo/Idh/MocA-like oxidoreductase N-terminal" evidence="1">
    <location>
        <begin position="2"/>
        <end position="119"/>
    </location>
</feature>
<dbReference type="InterPro" id="IPR055170">
    <property type="entry name" value="GFO_IDH_MocA-like_dom"/>
</dbReference>
<gene>
    <name evidence="3" type="ORF">WG900_02585</name>
</gene>
<organism evidence="3 4">
    <name type="scientific">Novosphingobium aquae</name>
    <dbReference type="NCBI Taxonomy" id="3133435"/>
    <lineage>
        <taxon>Bacteria</taxon>
        <taxon>Pseudomonadati</taxon>
        <taxon>Pseudomonadota</taxon>
        <taxon>Alphaproteobacteria</taxon>
        <taxon>Sphingomonadales</taxon>
        <taxon>Sphingomonadaceae</taxon>
        <taxon>Novosphingobium</taxon>
    </lineage>
</organism>
<dbReference type="PANTHER" id="PTHR43708">
    <property type="entry name" value="CONSERVED EXPRESSED OXIDOREDUCTASE (EUROFUNG)"/>
    <property type="match status" value="1"/>
</dbReference>
<evidence type="ECO:0000259" key="2">
    <source>
        <dbReference type="Pfam" id="PF22725"/>
    </source>
</evidence>
<evidence type="ECO:0000259" key="1">
    <source>
        <dbReference type="Pfam" id="PF01408"/>
    </source>
</evidence>
<keyword evidence="4" id="KW-1185">Reference proteome</keyword>
<sequence length="329" mass="34674">MLKVAVIGLGLAAEPHLLSLADLKDTIQVVQVASRGSGARKGLAESLGFRVSADVDAAIADPGTDAVILLTPPSSHLELARNAFECGKDVLVEKPLDISLERASALVAAAERAGRRLGVVLQHRFRPGAVRLRQLVQAGELGEVVAASLNFMWWRPQSYYDEPGRGTYHRDGGGVLLTQAIHSIDLLLSLVGPLDLIASVPTTTSIHKMEAEDHVVALLRTVRGASVSFVATTACFPGRPEVIELIGTSGTAILTGGLLEVTWHDGRVETAGDSGSSGSGAGIMAFDHQAHREVLREFHAAIEAGRSPVPSGEDALAAQRLITKMMGRA</sequence>
<reference evidence="3 4" key="1">
    <citation type="submission" date="2024-03" db="EMBL/GenBank/DDBJ databases">
        <authorList>
            <person name="Jo J.-H."/>
        </authorList>
    </citation>
    <scope>NUCLEOTIDE SEQUENCE [LARGE SCALE GENOMIC DNA]</scope>
    <source>
        <strain evidence="3 4">AS3R-12</strain>
    </source>
</reference>
<name>A0ABU8S5I5_9SPHN</name>
<dbReference type="SUPFAM" id="SSF55347">
    <property type="entry name" value="Glyceraldehyde-3-phosphate dehydrogenase-like, C-terminal domain"/>
    <property type="match status" value="1"/>
</dbReference>
<dbReference type="Proteomes" id="UP001379235">
    <property type="component" value="Unassembled WGS sequence"/>
</dbReference>
<dbReference type="SUPFAM" id="SSF51735">
    <property type="entry name" value="NAD(P)-binding Rossmann-fold domains"/>
    <property type="match status" value="1"/>
</dbReference>
<dbReference type="InterPro" id="IPR036291">
    <property type="entry name" value="NAD(P)-bd_dom_sf"/>
</dbReference>
<dbReference type="Gene3D" id="3.30.360.10">
    <property type="entry name" value="Dihydrodipicolinate Reductase, domain 2"/>
    <property type="match status" value="1"/>
</dbReference>
<comment type="caution">
    <text evidence="3">The sequence shown here is derived from an EMBL/GenBank/DDBJ whole genome shotgun (WGS) entry which is preliminary data.</text>
</comment>
<dbReference type="RefSeq" id="WP_339964435.1">
    <property type="nucleotide sequence ID" value="NZ_JBBHJY010000001.1"/>
</dbReference>
<protein>
    <submittedName>
        <fullName evidence="3">Gfo/Idh/MocA family oxidoreductase</fullName>
    </submittedName>
</protein>
<evidence type="ECO:0000313" key="3">
    <source>
        <dbReference type="EMBL" id="MEJ6008799.1"/>
    </source>
</evidence>
<dbReference type="InterPro" id="IPR051317">
    <property type="entry name" value="Gfo/Idh/MocA_oxidoreduct"/>
</dbReference>
<dbReference type="Pfam" id="PF22725">
    <property type="entry name" value="GFO_IDH_MocA_C3"/>
    <property type="match status" value="1"/>
</dbReference>
<feature type="domain" description="GFO/IDH/MocA-like oxidoreductase" evidence="2">
    <location>
        <begin position="131"/>
        <end position="252"/>
    </location>
</feature>
<dbReference type="PANTHER" id="PTHR43708:SF8">
    <property type="entry name" value="OXIDOREDUCTASE"/>
    <property type="match status" value="1"/>
</dbReference>
<accession>A0ABU8S5I5</accession>
<dbReference type="EMBL" id="JBBHJY010000001">
    <property type="protein sequence ID" value="MEJ6008799.1"/>
    <property type="molecule type" value="Genomic_DNA"/>
</dbReference>
<evidence type="ECO:0000313" key="4">
    <source>
        <dbReference type="Proteomes" id="UP001379235"/>
    </source>
</evidence>